<dbReference type="AlphaFoldDB" id="A0AAJ1BWT9"/>
<organism evidence="2 3">
    <name type="scientific">Ciceribacter sichuanensis</name>
    <dbReference type="NCBI Taxonomy" id="2949647"/>
    <lineage>
        <taxon>Bacteria</taxon>
        <taxon>Pseudomonadati</taxon>
        <taxon>Pseudomonadota</taxon>
        <taxon>Alphaproteobacteria</taxon>
        <taxon>Hyphomicrobiales</taxon>
        <taxon>Rhizobiaceae</taxon>
        <taxon>Ciceribacter</taxon>
    </lineage>
</organism>
<evidence type="ECO:0000313" key="2">
    <source>
        <dbReference type="EMBL" id="MCO5957746.1"/>
    </source>
</evidence>
<dbReference type="PANTHER" id="PTHR30212:SF2">
    <property type="entry name" value="PROTEIN YIIM"/>
    <property type="match status" value="1"/>
</dbReference>
<dbReference type="PROSITE" id="PS51340">
    <property type="entry name" value="MOSC"/>
    <property type="match status" value="1"/>
</dbReference>
<dbReference type="EMBL" id="JAMXLX010000004">
    <property type="protein sequence ID" value="MCO5957746.1"/>
    <property type="molecule type" value="Genomic_DNA"/>
</dbReference>
<name>A0AAJ1BWT9_9HYPH</name>
<dbReference type="GO" id="GO:0030151">
    <property type="term" value="F:molybdenum ion binding"/>
    <property type="evidence" value="ECO:0007669"/>
    <property type="project" value="InterPro"/>
</dbReference>
<dbReference type="InterPro" id="IPR005302">
    <property type="entry name" value="MoCF_Sase_C"/>
</dbReference>
<dbReference type="Proteomes" id="UP001155380">
    <property type="component" value="Unassembled WGS sequence"/>
</dbReference>
<evidence type="ECO:0000313" key="3">
    <source>
        <dbReference type="Proteomes" id="UP001155380"/>
    </source>
</evidence>
<comment type="caution">
    <text evidence="2">The sequence shown here is derived from an EMBL/GenBank/DDBJ whole genome shotgun (WGS) entry which is preliminary data.</text>
</comment>
<proteinExistence type="predicted"/>
<dbReference type="GO" id="GO:0003824">
    <property type="term" value="F:catalytic activity"/>
    <property type="evidence" value="ECO:0007669"/>
    <property type="project" value="InterPro"/>
</dbReference>
<dbReference type="Pfam" id="PF03473">
    <property type="entry name" value="MOSC"/>
    <property type="match status" value="1"/>
</dbReference>
<evidence type="ECO:0000259" key="1">
    <source>
        <dbReference type="PROSITE" id="PS51340"/>
    </source>
</evidence>
<accession>A0AAJ1BWT9</accession>
<sequence length="205" mass="22190">MKVLAVCRGDAETLAGLKYKSGINKAPVGGPVMVDAEGIVGDRICNRRHHGGVDQAIYIEGSLTLDWWGEELGRPLPAGTFGENLVIDDLDNRDVAVGDRFVVGDVVLEVTSARIPCATFAAKMGDSKFVRRYTLAARPGAYCRVIRGGMVEAGLPVGYQPFDGQKVTMPDMIATFGKTLSPEDRTRYLAAPIHHKLRSALDMRS</sequence>
<protein>
    <submittedName>
        <fullName evidence="2">MOSC domain-containing protein</fullName>
    </submittedName>
</protein>
<dbReference type="RefSeq" id="WP_250914265.1">
    <property type="nucleotide sequence ID" value="NZ_JAMXLX010000004.1"/>
</dbReference>
<gene>
    <name evidence="2" type="ORF">NBH21_13275</name>
</gene>
<dbReference type="Gene3D" id="2.40.33.20">
    <property type="entry name" value="PK beta-barrel domain-like"/>
    <property type="match status" value="1"/>
</dbReference>
<dbReference type="InterPro" id="IPR052353">
    <property type="entry name" value="Benzoxazolinone_Detox_Enz"/>
</dbReference>
<dbReference type="InterPro" id="IPR011037">
    <property type="entry name" value="Pyrv_Knase-like_insert_dom_sf"/>
</dbReference>
<dbReference type="PANTHER" id="PTHR30212">
    <property type="entry name" value="PROTEIN YIIM"/>
    <property type="match status" value="1"/>
</dbReference>
<feature type="domain" description="MOSC" evidence="1">
    <location>
        <begin position="26"/>
        <end position="160"/>
    </location>
</feature>
<dbReference type="GO" id="GO:0030170">
    <property type="term" value="F:pyridoxal phosphate binding"/>
    <property type="evidence" value="ECO:0007669"/>
    <property type="project" value="InterPro"/>
</dbReference>
<dbReference type="SUPFAM" id="SSF50800">
    <property type="entry name" value="PK beta-barrel domain-like"/>
    <property type="match status" value="1"/>
</dbReference>
<reference evidence="2" key="1">
    <citation type="submission" date="2022-06" db="EMBL/GenBank/DDBJ databases">
        <authorList>
            <person name="Sun Q."/>
        </authorList>
    </citation>
    <scope>NUCLEOTIDE SEQUENCE</scope>
    <source>
        <strain evidence="2">S101</strain>
    </source>
</reference>